<dbReference type="Proteomes" id="UP001204833">
    <property type="component" value="Unassembled WGS sequence"/>
</dbReference>
<gene>
    <name evidence="12" type="ORF">KGF57_003237</name>
</gene>
<comment type="caution">
    <text evidence="12">The sequence shown here is derived from an EMBL/GenBank/DDBJ whole genome shotgun (WGS) entry which is preliminary data.</text>
</comment>
<dbReference type="GO" id="GO:0003724">
    <property type="term" value="F:RNA helicase activity"/>
    <property type="evidence" value="ECO:0007669"/>
    <property type="project" value="UniProtKB-EC"/>
</dbReference>
<keyword evidence="3" id="KW-0547">Nucleotide-binding</keyword>
<reference evidence="12 13" key="1">
    <citation type="journal article" date="2022" name="DNA Res.">
        <title>Genome analysis of five recently described species of the CUG-Ser clade uncovers Candida theae as a new hybrid lineage with pathogenic potential in the Candida parapsilosis species complex.</title>
        <authorList>
            <person name="Mixao V."/>
            <person name="Del Olmo V."/>
            <person name="Hegedusova E."/>
            <person name="Saus E."/>
            <person name="Pryszcz L."/>
            <person name="Cillingova A."/>
            <person name="Nosek J."/>
            <person name="Gabaldon T."/>
        </authorList>
    </citation>
    <scope>NUCLEOTIDE SEQUENCE [LARGE SCALE GENOMIC DNA]</scope>
    <source>
        <strain evidence="12 13">CBS 12239</strain>
    </source>
</reference>
<evidence type="ECO:0000256" key="6">
    <source>
        <dbReference type="ARBA" id="ARBA00022840"/>
    </source>
</evidence>
<dbReference type="SMART" id="SM00490">
    <property type="entry name" value="HELICc"/>
    <property type="match status" value="1"/>
</dbReference>
<keyword evidence="6" id="KW-0067">ATP-binding</keyword>
<proteinExistence type="predicted"/>
<dbReference type="Gene3D" id="3.40.50.300">
    <property type="entry name" value="P-loop containing nucleotide triphosphate hydrolases"/>
    <property type="match status" value="2"/>
</dbReference>
<evidence type="ECO:0000313" key="12">
    <source>
        <dbReference type="EMBL" id="KAI5957543.1"/>
    </source>
</evidence>
<dbReference type="GO" id="GO:0005524">
    <property type="term" value="F:ATP binding"/>
    <property type="evidence" value="ECO:0007669"/>
    <property type="project" value="UniProtKB-KW"/>
</dbReference>
<dbReference type="InterPro" id="IPR050699">
    <property type="entry name" value="RNA-DNA_Helicase"/>
</dbReference>
<evidence type="ECO:0000259" key="11">
    <source>
        <dbReference type="PROSITE" id="PS51194"/>
    </source>
</evidence>
<dbReference type="Gene3D" id="1.20.58.1080">
    <property type="match status" value="1"/>
</dbReference>
<evidence type="ECO:0000256" key="1">
    <source>
        <dbReference type="ARBA" id="ARBA00004173"/>
    </source>
</evidence>
<dbReference type="Pfam" id="PF00271">
    <property type="entry name" value="Helicase_C"/>
    <property type="match status" value="1"/>
</dbReference>
<dbReference type="PROSITE" id="PS51194">
    <property type="entry name" value="HELICASE_CTER"/>
    <property type="match status" value="1"/>
</dbReference>
<organism evidence="12 13">
    <name type="scientific">Candida theae</name>
    <dbReference type="NCBI Taxonomy" id="1198502"/>
    <lineage>
        <taxon>Eukaryota</taxon>
        <taxon>Fungi</taxon>
        <taxon>Dikarya</taxon>
        <taxon>Ascomycota</taxon>
        <taxon>Saccharomycotina</taxon>
        <taxon>Pichiomycetes</taxon>
        <taxon>Debaryomycetaceae</taxon>
        <taxon>Candida/Lodderomyces clade</taxon>
        <taxon>Candida</taxon>
    </lineage>
</organism>
<comment type="subcellular location">
    <subcellularLocation>
        <location evidence="1">Mitochondrion</location>
    </subcellularLocation>
</comment>
<dbReference type="InterPro" id="IPR022192">
    <property type="entry name" value="SUV3_C"/>
</dbReference>
<dbReference type="AlphaFoldDB" id="A0AAD5BDX8"/>
<dbReference type="CDD" id="cd17913">
    <property type="entry name" value="DEXQc_Suv3"/>
    <property type="match status" value="1"/>
</dbReference>
<evidence type="ECO:0000256" key="4">
    <source>
        <dbReference type="ARBA" id="ARBA00022801"/>
    </source>
</evidence>
<comment type="catalytic activity">
    <reaction evidence="9">
        <text>ATP + H2O = ADP + phosphate + H(+)</text>
        <dbReference type="Rhea" id="RHEA:13065"/>
        <dbReference type="ChEBI" id="CHEBI:15377"/>
        <dbReference type="ChEBI" id="CHEBI:15378"/>
        <dbReference type="ChEBI" id="CHEBI:30616"/>
        <dbReference type="ChEBI" id="CHEBI:43474"/>
        <dbReference type="ChEBI" id="CHEBI:456216"/>
        <dbReference type="EC" id="3.6.4.13"/>
    </reaction>
</comment>
<accession>A0AAD5BDX8</accession>
<dbReference type="GO" id="GO:0016787">
    <property type="term" value="F:hydrolase activity"/>
    <property type="evidence" value="ECO:0007669"/>
    <property type="project" value="UniProtKB-KW"/>
</dbReference>
<keyword evidence="5" id="KW-0347">Helicase</keyword>
<feature type="domain" description="Helicase C-terminal" evidence="11">
    <location>
        <begin position="367"/>
        <end position="534"/>
    </location>
</feature>
<dbReference type="Pfam" id="PF22527">
    <property type="entry name" value="DEXQc_Suv3"/>
    <property type="match status" value="1"/>
</dbReference>
<dbReference type="FunFam" id="3.40.50.300:FF:001549">
    <property type="entry name" value="SUV3p ATP-dependent RNA helicase"/>
    <property type="match status" value="1"/>
</dbReference>
<dbReference type="PANTHER" id="PTHR12131:SF1">
    <property type="entry name" value="ATP-DEPENDENT RNA HELICASE SUPV3L1, MITOCHONDRIAL-RELATED"/>
    <property type="match status" value="1"/>
</dbReference>
<dbReference type="SMART" id="SM00487">
    <property type="entry name" value="DEXDc"/>
    <property type="match status" value="1"/>
</dbReference>
<evidence type="ECO:0000256" key="9">
    <source>
        <dbReference type="ARBA" id="ARBA00047984"/>
    </source>
</evidence>
<evidence type="ECO:0000256" key="2">
    <source>
        <dbReference type="ARBA" id="ARBA00012552"/>
    </source>
</evidence>
<dbReference type="InterPro" id="IPR027417">
    <property type="entry name" value="P-loop_NTPase"/>
</dbReference>
<keyword evidence="7" id="KW-0809">Transit peptide</keyword>
<keyword evidence="8" id="KW-0496">Mitochondrion</keyword>
<dbReference type="EC" id="3.6.4.13" evidence="2"/>
<evidence type="ECO:0000256" key="8">
    <source>
        <dbReference type="ARBA" id="ARBA00023128"/>
    </source>
</evidence>
<evidence type="ECO:0000256" key="10">
    <source>
        <dbReference type="ARBA" id="ARBA00071444"/>
    </source>
</evidence>
<dbReference type="GeneID" id="76151296"/>
<protein>
    <recommendedName>
        <fullName evidence="10">ATP-dependent RNA helicase SUV3, mitochondrial</fullName>
        <ecNumber evidence="2">3.6.4.13</ecNumber>
    </recommendedName>
</protein>
<evidence type="ECO:0000313" key="13">
    <source>
        <dbReference type="Proteomes" id="UP001204833"/>
    </source>
</evidence>
<dbReference type="Gene3D" id="1.20.272.40">
    <property type="match status" value="1"/>
</dbReference>
<dbReference type="EMBL" id="JAIHNG010000121">
    <property type="protein sequence ID" value="KAI5957543.1"/>
    <property type="molecule type" value="Genomic_DNA"/>
</dbReference>
<dbReference type="PANTHER" id="PTHR12131">
    <property type="entry name" value="ATP-DEPENDENT RNA AND DNA HELICASE"/>
    <property type="match status" value="1"/>
</dbReference>
<sequence length="719" mass="81967">MIASRALTRIRQRVNIKYVVSLQKFNVSSLSLRSPHLLHLRFVTTQHAPNTSNLSSPVDGHTKYSAKPTLEEKRVLIESIKSPLQTIREKIRSKAFKYPYHFLNEETDQQLDLLENFMSTVSEQVMKCGSLDDRHLTFKEFINPNISFLPILIHAIQHDQFPKEMLEICNLNDKDELLERILTHTLYKEYLEHKIETTPYEKTMIDFSNPAQWFPEARKMKRKIVMHVGPTNSGKTYHSLQKLSKVKTGYYAGPLRLLAREIYERFNEQGIGCNLITGEEVIPSIDEYGRVSGLASGTIEMIPLHKKMDLCVIDEIQMIGDAQRGSVWTNAVLGVLANEIHLCGEESAVPLIEKLVKVTGDELIVKRFERLGKLTVEKKPTSLKTLKKGDCLVVFSKRKILEYKCSIEQETKLKVGMIYGALPPEIRAQEATRFNNGEYDVLVASDAIGMGLNLKINRIVFSGINKFNGSEVENLTTSQVKQIAGRAGRFSADHGSKEGLVTALQRASLLYIRECLETPISELEKACLWPTDLVWKYYMTNHSTESPLSETLSHFISSTSNFKSDLYFLADLEVKTGILEIISKDKVLKNMSVDDQLTLSETPVSIHGPMNKELVIPTVKKFFKNIVERSCKTVFDFGFLNLQLLSAKPLLNKNIKVPLGNVEELESMHKLILLFLWLSQRFPTLFIDKQSAMELKALVEKRITEELNNVRRMNKMGRR</sequence>
<evidence type="ECO:0000256" key="7">
    <source>
        <dbReference type="ARBA" id="ARBA00022946"/>
    </source>
</evidence>
<keyword evidence="13" id="KW-1185">Reference proteome</keyword>
<dbReference type="InterPro" id="IPR001650">
    <property type="entry name" value="Helicase_C-like"/>
</dbReference>
<dbReference type="SUPFAM" id="SSF52540">
    <property type="entry name" value="P-loop containing nucleoside triphosphate hydrolases"/>
    <property type="match status" value="1"/>
</dbReference>
<evidence type="ECO:0000256" key="5">
    <source>
        <dbReference type="ARBA" id="ARBA00022806"/>
    </source>
</evidence>
<dbReference type="CDD" id="cd18805">
    <property type="entry name" value="SF2_C_suv3"/>
    <property type="match status" value="1"/>
</dbReference>
<dbReference type="InterPro" id="IPR055206">
    <property type="entry name" value="DEXQc_SUV3"/>
</dbReference>
<dbReference type="GO" id="GO:0000965">
    <property type="term" value="P:mitochondrial RNA 3'-end processing"/>
    <property type="evidence" value="ECO:0007669"/>
    <property type="project" value="TreeGrafter"/>
</dbReference>
<evidence type="ECO:0000256" key="3">
    <source>
        <dbReference type="ARBA" id="ARBA00022741"/>
    </source>
</evidence>
<name>A0AAD5BDX8_9ASCO</name>
<dbReference type="Pfam" id="PF12513">
    <property type="entry name" value="SUV3_C"/>
    <property type="match status" value="1"/>
</dbReference>
<dbReference type="GO" id="GO:0045025">
    <property type="term" value="C:mitochondrial degradosome"/>
    <property type="evidence" value="ECO:0007669"/>
    <property type="project" value="TreeGrafter"/>
</dbReference>
<keyword evidence="4" id="KW-0378">Hydrolase</keyword>
<dbReference type="RefSeq" id="XP_051608246.1">
    <property type="nucleotide sequence ID" value="XM_051752636.1"/>
</dbReference>
<dbReference type="FunFam" id="3.40.50.300:FF:000269">
    <property type="entry name" value="ATP-dependent RNA helicase SUPV3L1, mitochondrial"/>
    <property type="match status" value="1"/>
</dbReference>
<dbReference type="InterPro" id="IPR044774">
    <property type="entry name" value="Suv3_DEXQc"/>
</dbReference>
<dbReference type="InterPro" id="IPR014001">
    <property type="entry name" value="Helicase_ATP-bd"/>
</dbReference>